<dbReference type="AlphaFoldDB" id="A0A1S2USC7"/>
<organism evidence="3 5">
    <name type="scientific">Pseudomonas costantinii</name>
    <dbReference type="NCBI Taxonomy" id="168469"/>
    <lineage>
        <taxon>Bacteria</taxon>
        <taxon>Pseudomonadati</taxon>
        <taxon>Pseudomonadota</taxon>
        <taxon>Gammaproteobacteria</taxon>
        <taxon>Pseudomonadales</taxon>
        <taxon>Pseudomonadaceae</taxon>
        <taxon>Pseudomonas</taxon>
    </lineage>
</organism>
<keyword evidence="1" id="KW-0175">Coiled coil</keyword>
<evidence type="ECO:0000313" key="5">
    <source>
        <dbReference type="Proteomes" id="UP000181661"/>
    </source>
</evidence>
<protein>
    <submittedName>
        <fullName evidence="3 4">Type III secretion protein</fullName>
    </submittedName>
</protein>
<keyword evidence="6" id="KW-1185">Reference proteome</keyword>
<dbReference type="EMBL" id="FNTS01000002">
    <property type="protein sequence ID" value="SEE15414.1"/>
    <property type="molecule type" value="Genomic_DNA"/>
</dbReference>
<dbReference type="Gene3D" id="1.10.287.1700">
    <property type="match status" value="1"/>
</dbReference>
<dbReference type="InterPro" id="IPR053716">
    <property type="entry name" value="Flag_assembly_chemotaxis_eff"/>
</dbReference>
<dbReference type="Pfam" id="PF07321">
    <property type="entry name" value="YscO"/>
    <property type="match status" value="1"/>
</dbReference>
<dbReference type="InterPro" id="IPR009929">
    <property type="entry name" value="T3SS_YscO"/>
</dbReference>
<proteinExistence type="predicted"/>
<evidence type="ECO:0000313" key="3">
    <source>
        <dbReference type="EMBL" id="OIN49342.1"/>
    </source>
</evidence>
<evidence type="ECO:0000313" key="4">
    <source>
        <dbReference type="EMBL" id="SEE15414.1"/>
    </source>
</evidence>
<dbReference type="RefSeq" id="WP_071485832.1">
    <property type="nucleotide sequence ID" value="NZ_FNTS01000002.1"/>
</dbReference>
<accession>A0A1S2USC7</accession>
<reference evidence="4 6" key="2">
    <citation type="submission" date="2016-10" db="EMBL/GenBank/DDBJ databases">
        <authorList>
            <person name="Varghese N."/>
            <person name="Submissions S."/>
        </authorList>
    </citation>
    <scope>NUCLEOTIDE SEQUENCE [LARGE SCALE GENOMIC DNA]</scope>
    <source>
        <strain evidence="4 6">BS2773</strain>
    </source>
</reference>
<evidence type="ECO:0000313" key="6">
    <source>
        <dbReference type="Proteomes" id="UP000182179"/>
    </source>
</evidence>
<sequence length="142" mass="16454">MSHSDVSLGEIEILRRLRRHRADRAERALREAMRARQALLTHIQQAQETLEQTRLDEARKSADLLSQHQGQVLSLQALKSWGKQELSLSESTRHDEGQLQKLQGQREEKDIHVGRAQKHATQCLRQVEKLQELSNLLIQEQI</sequence>
<dbReference type="EMBL" id="MDDR01000037">
    <property type="protein sequence ID" value="OIN49342.1"/>
    <property type="molecule type" value="Genomic_DNA"/>
</dbReference>
<evidence type="ECO:0000256" key="2">
    <source>
        <dbReference type="SAM" id="MobiDB-lite"/>
    </source>
</evidence>
<dbReference type="OrthoDB" id="7032075at2"/>
<dbReference type="Proteomes" id="UP000182179">
    <property type="component" value="Unassembled WGS sequence"/>
</dbReference>
<dbReference type="Proteomes" id="UP000181661">
    <property type="component" value="Unassembled WGS sequence"/>
</dbReference>
<feature type="coiled-coil region" evidence="1">
    <location>
        <begin position="22"/>
        <end position="56"/>
    </location>
</feature>
<gene>
    <name evidence="3" type="ORF">BFL40_21575</name>
    <name evidence="4" type="ORF">SAMN04515675_4198</name>
</gene>
<name>A0A1S2USC7_9PSED</name>
<evidence type="ECO:0000256" key="1">
    <source>
        <dbReference type="SAM" id="Coils"/>
    </source>
</evidence>
<feature type="compositionally biased region" description="Basic and acidic residues" evidence="2">
    <location>
        <begin position="91"/>
        <end position="106"/>
    </location>
</feature>
<feature type="region of interest" description="Disordered" evidence="2">
    <location>
        <begin position="86"/>
        <end position="106"/>
    </location>
</feature>
<comment type="caution">
    <text evidence="3">The sequence shown here is derived from an EMBL/GenBank/DDBJ whole genome shotgun (WGS) entry which is preliminary data.</text>
</comment>
<reference evidence="3 5" key="1">
    <citation type="submission" date="2016-08" db="EMBL/GenBank/DDBJ databases">
        <title>Draft genome sequence of Pseudomonas costantinii LMG 22119, type strain isolated from cultivated mushroom (Agaricus bisporus) sporophores.</title>
        <authorList>
            <person name="Tambong J.T."/>
        </authorList>
    </citation>
    <scope>NUCLEOTIDE SEQUENCE [LARGE SCALE GENOMIC DNA]</scope>
    <source>
        <strain evidence="3 5">LMG 22119</strain>
    </source>
</reference>